<dbReference type="InterPro" id="IPR058514">
    <property type="entry name" value="DUF8201"/>
</dbReference>
<feature type="transmembrane region" description="Helical" evidence="1">
    <location>
        <begin position="446"/>
        <end position="462"/>
    </location>
</feature>
<gene>
    <name evidence="3" type="ORF">FHG12_04295</name>
</gene>
<dbReference type="Proteomes" id="UP000305398">
    <property type="component" value="Chromosome"/>
</dbReference>
<feature type="transmembrane region" description="Helical" evidence="1">
    <location>
        <begin position="421"/>
        <end position="440"/>
    </location>
</feature>
<evidence type="ECO:0000256" key="1">
    <source>
        <dbReference type="SAM" id="Phobius"/>
    </source>
</evidence>
<dbReference type="OrthoDB" id="344987at2"/>
<keyword evidence="1" id="KW-0472">Membrane</keyword>
<evidence type="ECO:0000259" key="2">
    <source>
        <dbReference type="Pfam" id="PF26626"/>
    </source>
</evidence>
<dbReference type="NCBIfam" id="NF047510">
    <property type="entry name" value="LIC_10190_fam"/>
    <property type="match status" value="1"/>
</dbReference>
<protein>
    <recommendedName>
        <fullName evidence="2">DUF8201 domain-containing protein</fullName>
    </recommendedName>
</protein>
<organism evidence="3 4">
    <name type="scientific">Hymenobacter jejuensis</name>
    <dbReference type="NCBI Taxonomy" id="2502781"/>
    <lineage>
        <taxon>Bacteria</taxon>
        <taxon>Pseudomonadati</taxon>
        <taxon>Bacteroidota</taxon>
        <taxon>Cytophagia</taxon>
        <taxon>Cytophagales</taxon>
        <taxon>Hymenobacteraceae</taxon>
        <taxon>Hymenobacter</taxon>
    </lineage>
</organism>
<feature type="transmembrane region" description="Helical" evidence="1">
    <location>
        <begin position="304"/>
        <end position="323"/>
    </location>
</feature>
<keyword evidence="4" id="KW-1185">Reference proteome</keyword>
<feature type="transmembrane region" description="Helical" evidence="1">
    <location>
        <begin position="99"/>
        <end position="119"/>
    </location>
</feature>
<feature type="transmembrane region" description="Helical" evidence="1">
    <location>
        <begin position="394"/>
        <end position="414"/>
    </location>
</feature>
<feature type="domain" description="DUF8201" evidence="2">
    <location>
        <begin position="1"/>
        <end position="452"/>
    </location>
</feature>
<accession>A0A5B7ZW49</accession>
<feature type="transmembrane region" description="Helical" evidence="1">
    <location>
        <begin position="179"/>
        <end position="200"/>
    </location>
</feature>
<feature type="transmembrane region" description="Helical" evidence="1">
    <location>
        <begin position="43"/>
        <end position="64"/>
    </location>
</feature>
<dbReference type="RefSeq" id="WP_139514553.1">
    <property type="nucleotide sequence ID" value="NZ_CP040896.1"/>
</dbReference>
<name>A0A5B7ZW49_9BACT</name>
<dbReference type="Pfam" id="PF26626">
    <property type="entry name" value="DUF8201"/>
    <property type="match status" value="1"/>
</dbReference>
<feature type="transmembrane region" description="Helical" evidence="1">
    <location>
        <begin position="212"/>
        <end position="232"/>
    </location>
</feature>
<dbReference type="InterPro" id="IPR058065">
    <property type="entry name" value="LIC_10190-like"/>
</dbReference>
<feature type="transmembrane region" description="Helical" evidence="1">
    <location>
        <begin position="267"/>
        <end position="292"/>
    </location>
</feature>
<reference evidence="3 4" key="1">
    <citation type="submission" date="2019-06" db="EMBL/GenBank/DDBJ databases">
        <authorList>
            <person name="Srinivasan S."/>
        </authorList>
    </citation>
    <scope>NUCLEOTIDE SEQUENCE [LARGE SCALE GENOMIC DNA]</scope>
    <source>
        <strain evidence="3 4">17J68-5</strain>
    </source>
</reference>
<evidence type="ECO:0000313" key="4">
    <source>
        <dbReference type="Proteomes" id="UP000305398"/>
    </source>
</evidence>
<dbReference type="AlphaFoldDB" id="A0A5B7ZW49"/>
<dbReference type="KEGG" id="hyj:FHG12_04295"/>
<proteinExistence type="predicted"/>
<feature type="transmembrane region" description="Helical" evidence="1">
    <location>
        <begin position="469"/>
        <end position="487"/>
    </location>
</feature>
<evidence type="ECO:0000313" key="3">
    <source>
        <dbReference type="EMBL" id="QDA59371.1"/>
    </source>
</evidence>
<sequence>MLSLLLCWLLVAGVTLIIGWSVWRVAAKVGLLAGQEALPLELLSLLGLSILAMVLGISSLFFSVGLSSQTAVGVVVLGLLVGQQAALRRTIRNAWRAAHPLQAIVFAGVLAVLGSFILWKASLGIRNPDSGLYHVQSIRWIVEYPALVGLGNLHGRLAFNSSVFQLMALARYMSPVGPVYSLSGYFFTLVAVATARSVTAPLRGKPADDARLIWLAPLWFLLLLQVYGPWLSSPSPDWVPPIVCFFLFFQYARKWERGQGRQLDSNTLLILLLALFAVTAKLSALPILLLPLHSLWASRHQLNRRWIIVCLVALLVVLGPWVARNVLQTGYLVYPLPALDVLAVDWKIPINYVRQESYMVTNYARRVAQPICTVPAPLWSSWLARWWIHFLEPFNRVLLVAVLLSPLLAAFRWWRRTDAENGWAAGWLIGFVGSVFWFLAGPDIRFGTGFLFVAATWPLIGPRWPSRRGLVAGLPLVVMVAWGIQHLRDPFYQLRTLSSAITSCWIWPTPIPEAATRPLALRNGLQVTVPVTGDKCWNAPLPCVQCAEVGVELRGATIADGFRTGDNAPAEMCCLPIPKTPEEELAEARQDSVHRARMTQMNREIKLQYR</sequence>
<dbReference type="EMBL" id="CP040896">
    <property type="protein sequence ID" value="QDA59371.1"/>
    <property type="molecule type" value="Genomic_DNA"/>
</dbReference>
<keyword evidence="1" id="KW-1133">Transmembrane helix</keyword>
<keyword evidence="1" id="KW-0812">Transmembrane</keyword>